<evidence type="ECO:0008006" key="3">
    <source>
        <dbReference type="Google" id="ProtNLM"/>
    </source>
</evidence>
<evidence type="ECO:0000313" key="1">
    <source>
        <dbReference type="EMBL" id="GAX86575.1"/>
    </source>
</evidence>
<proteinExistence type="predicted"/>
<dbReference type="AlphaFoldDB" id="A0A250XU26"/>
<dbReference type="EMBL" id="BEGY01000371">
    <property type="protein sequence ID" value="GAX86575.1"/>
    <property type="molecule type" value="Genomic_DNA"/>
</dbReference>
<dbReference type="Proteomes" id="UP000232323">
    <property type="component" value="Unassembled WGS sequence"/>
</dbReference>
<gene>
    <name evidence="1" type="ORF">CEUSTIGMA_g13982.t1</name>
</gene>
<protein>
    <recommendedName>
        <fullName evidence="3">Glycosyltransferase family 92 protein</fullName>
    </recommendedName>
</protein>
<organism evidence="1 2">
    <name type="scientific">Chlamydomonas eustigma</name>
    <dbReference type="NCBI Taxonomy" id="1157962"/>
    <lineage>
        <taxon>Eukaryota</taxon>
        <taxon>Viridiplantae</taxon>
        <taxon>Chlorophyta</taxon>
        <taxon>core chlorophytes</taxon>
        <taxon>Chlorophyceae</taxon>
        <taxon>CS clade</taxon>
        <taxon>Chlamydomonadales</taxon>
        <taxon>Chlamydomonadaceae</taxon>
        <taxon>Chlamydomonas</taxon>
    </lineage>
</organism>
<accession>A0A250XU26</accession>
<comment type="caution">
    <text evidence="1">The sequence shown here is derived from an EMBL/GenBank/DDBJ whole genome shotgun (WGS) entry which is preliminary data.</text>
</comment>
<reference evidence="1 2" key="1">
    <citation type="submission" date="2017-08" db="EMBL/GenBank/DDBJ databases">
        <title>Acidophilic green algal genome provides insights into adaptation to an acidic environment.</title>
        <authorList>
            <person name="Hirooka S."/>
            <person name="Hirose Y."/>
            <person name="Kanesaki Y."/>
            <person name="Higuchi S."/>
            <person name="Fujiwara T."/>
            <person name="Onuma R."/>
            <person name="Era A."/>
            <person name="Ohbayashi R."/>
            <person name="Uzuka A."/>
            <person name="Nozaki H."/>
            <person name="Yoshikawa H."/>
            <person name="Miyagishima S.Y."/>
        </authorList>
    </citation>
    <scope>NUCLEOTIDE SEQUENCE [LARGE SCALE GENOMIC DNA]</scope>
    <source>
        <strain evidence="1 2">NIES-2499</strain>
    </source>
</reference>
<sequence length="337" mass="38780">MRTTHFSPKLYCRYLYHCQSAPIDGSTNSYDHWPQIVALSSSTKTEYRLTKEGIAPRYGYRVSALIPATDLVYTFYIENSTRSYTVRLQCILYPRTEKSQNIVLLLPYYQSQTLTISLLSSIIVHHVFYHIRLGFDGIRLMPWPVPRYSNLKSSYLVDVAANHAVLIYSGFNVKLLYIDIDEYLATDTPRTLDIIMKNCDPSASTLNSVTFHRLFATCSECIAREGELSVWSGPNPLAQYNLRQTFQNYTYTHGKSLLDPSTCIAHYTHMCLLSSGASTINIDMECGHVLHFTNMVVFRTEQDGVEFENATNWTWPLLRDLPYDIKHVLNRFDRFAV</sequence>
<evidence type="ECO:0000313" key="2">
    <source>
        <dbReference type="Proteomes" id="UP000232323"/>
    </source>
</evidence>
<keyword evidence="2" id="KW-1185">Reference proteome</keyword>
<name>A0A250XU26_9CHLO</name>